<evidence type="ECO:0000256" key="3">
    <source>
        <dbReference type="ARBA" id="ARBA00022475"/>
    </source>
</evidence>
<dbReference type="InterPro" id="IPR036259">
    <property type="entry name" value="MFS_trans_sf"/>
</dbReference>
<keyword evidence="6 7" id="KW-0472">Membrane</keyword>
<evidence type="ECO:0000256" key="2">
    <source>
        <dbReference type="ARBA" id="ARBA00022448"/>
    </source>
</evidence>
<dbReference type="RefSeq" id="WP_285452209.1">
    <property type="nucleotide sequence ID" value="NZ_CP127173.1"/>
</dbReference>
<dbReference type="InterPro" id="IPR010290">
    <property type="entry name" value="TM_effector"/>
</dbReference>
<feature type="transmembrane region" description="Helical" evidence="7">
    <location>
        <begin position="215"/>
        <end position="239"/>
    </location>
</feature>
<name>A0ABY8XI86_9PSEU</name>
<dbReference type="SUPFAM" id="SSF103473">
    <property type="entry name" value="MFS general substrate transporter"/>
    <property type="match status" value="1"/>
</dbReference>
<evidence type="ECO:0000259" key="8">
    <source>
        <dbReference type="PROSITE" id="PS50850"/>
    </source>
</evidence>
<evidence type="ECO:0000256" key="1">
    <source>
        <dbReference type="ARBA" id="ARBA00004651"/>
    </source>
</evidence>
<evidence type="ECO:0000313" key="9">
    <source>
        <dbReference type="EMBL" id="WIV55321.1"/>
    </source>
</evidence>
<proteinExistence type="predicted"/>
<evidence type="ECO:0000256" key="6">
    <source>
        <dbReference type="ARBA" id="ARBA00023136"/>
    </source>
</evidence>
<feature type="transmembrane region" description="Helical" evidence="7">
    <location>
        <begin position="39"/>
        <end position="61"/>
    </location>
</feature>
<feature type="transmembrane region" description="Helical" evidence="7">
    <location>
        <begin position="370"/>
        <end position="389"/>
    </location>
</feature>
<reference evidence="9 10" key="1">
    <citation type="submission" date="2023-06" db="EMBL/GenBank/DDBJ databases">
        <authorList>
            <person name="Oyuntsetseg B."/>
            <person name="Kim S.B."/>
        </authorList>
    </citation>
    <scope>NUCLEOTIDE SEQUENCE [LARGE SCALE GENOMIC DNA]</scope>
    <source>
        <strain evidence="9 10">2-2</strain>
    </source>
</reference>
<evidence type="ECO:0000256" key="5">
    <source>
        <dbReference type="ARBA" id="ARBA00022989"/>
    </source>
</evidence>
<keyword evidence="4 7" id="KW-0812">Transmembrane</keyword>
<feature type="transmembrane region" description="Helical" evidence="7">
    <location>
        <begin position="305"/>
        <end position="325"/>
    </location>
</feature>
<protein>
    <submittedName>
        <fullName evidence="9">MFS transporter</fullName>
    </submittedName>
</protein>
<dbReference type="Gene3D" id="1.20.1250.20">
    <property type="entry name" value="MFS general substrate transporter like domains"/>
    <property type="match status" value="1"/>
</dbReference>
<keyword evidence="10" id="KW-1185">Reference proteome</keyword>
<feature type="transmembrane region" description="Helical" evidence="7">
    <location>
        <begin position="155"/>
        <end position="182"/>
    </location>
</feature>
<dbReference type="PROSITE" id="PS50850">
    <property type="entry name" value="MFS"/>
    <property type="match status" value="1"/>
</dbReference>
<feature type="transmembrane region" description="Helical" evidence="7">
    <location>
        <begin position="282"/>
        <end position="299"/>
    </location>
</feature>
<accession>A0ABY8XI86</accession>
<dbReference type="InterPro" id="IPR020846">
    <property type="entry name" value="MFS_dom"/>
</dbReference>
<dbReference type="EMBL" id="CP127173">
    <property type="protein sequence ID" value="WIV55321.1"/>
    <property type="molecule type" value="Genomic_DNA"/>
</dbReference>
<dbReference type="Proteomes" id="UP001227101">
    <property type="component" value="Chromosome"/>
</dbReference>
<dbReference type="PANTHER" id="PTHR23513">
    <property type="entry name" value="INTEGRAL MEMBRANE EFFLUX PROTEIN-RELATED"/>
    <property type="match status" value="1"/>
</dbReference>
<keyword evidence="5 7" id="KW-1133">Transmembrane helix</keyword>
<dbReference type="PANTHER" id="PTHR23513:SF6">
    <property type="entry name" value="MAJOR FACILITATOR SUPERFAMILY ASSOCIATED DOMAIN-CONTAINING PROTEIN"/>
    <property type="match status" value="1"/>
</dbReference>
<feature type="domain" description="Major facilitator superfamily (MFS) profile" evidence="8">
    <location>
        <begin position="4"/>
        <end position="393"/>
    </location>
</feature>
<evidence type="ECO:0000313" key="10">
    <source>
        <dbReference type="Proteomes" id="UP001227101"/>
    </source>
</evidence>
<evidence type="ECO:0000256" key="4">
    <source>
        <dbReference type="ARBA" id="ARBA00022692"/>
    </source>
</evidence>
<gene>
    <name evidence="9" type="ORF">QP939_41925</name>
</gene>
<feature type="transmembrane region" description="Helical" evidence="7">
    <location>
        <begin position="346"/>
        <end position="364"/>
    </location>
</feature>
<feature type="transmembrane region" description="Helical" evidence="7">
    <location>
        <begin position="251"/>
        <end position="270"/>
    </location>
</feature>
<organism evidence="9 10">
    <name type="scientific">Amycolatopsis nalaikhensis</name>
    <dbReference type="NCBI Taxonomy" id="715472"/>
    <lineage>
        <taxon>Bacteria</taxon>
        <taxon>Bacillati</taxon>
        <taxon>Actinomycetota</taxon>
        <taxon>Actinomycetes</taxon>
        <taxon>Pseudonocardiales</taxon>
        <taxon>Pseudonocardiaceae</taxon>
        <taxon>Amycolatopsis</taxon>
    </lineage>
</organism>
<keyword evidence="2" id="KW-0813">Transport</keyword>
<dbReference type="CDD" id="cd06173">
    <property type="entry name" value="MFS_MefA_like"/>
    <property type="match status" value="1"/>
</dbReference>
<comment type="subcellular location">
    <subcellularLocation>
        <location evidence="1">Cell membrane</location>
        <topology evidence="1">Multi-pass membrane protein</topology>
    </subcellularLocation>
</comment>
<evidence type="ECO:0000256" key="7">
    <source>
        <dbReference type="SAM" id="Phobius"/>
    </source>
</evidence>
<dbReference type="Pfam" id="PF05977">
    <property type="entry name" value="MFS_3"/>
    <property type="match status" value="1"/>
</dbReference>
<sequence length="419" mass="43207">MSATFWRLWTAAGLSSLADGVLKVALPLVAVGYTRSPALIAGLAFAFTLPWLLFALPAGALVDRLDRRRAMLGANVVRGGLLAAVTLLTAFGAGSIWALYVVAAATGTAETIYDTAAQSIVPQVVGRAELARANGRVFAAEQTANEFAGPPLAGVLAAAGAVAAFITPVALWAVAVAALLLVRGTYRVPRERRTTLRSDIAEGLRFLVRHRVLRTFSVMVGTFNFATGAVFAVLVLHAVGPDSAMGLSEPAFGLLMATIAAGGLAGSLLAERVERLLGRVRALWVSWLAGGLPVGALAVTTNPYAVGVAFFAGGAGILVSNVVMVSLRQRLTPDRLLGRLNSSHRLVAWGTKSLGALAGGAIAQAFGLPVVFAVMAVPAFAVVLGLFVVTEPALAAAEREPGCRGLESETAAPREPGRG</sequence>
<feature type="transmembrane region" description="Helical" evidence="7">
    <location>
        <begin position="81"/>
        <end position="103"/>
    </location>
</feature>
<keyword evidence="3" id="KW-1003">Cell membrane</keyword>